<evidence type="ECO:0000256" key="1">
    <source>
        <dbReference type="SAM" id="MobiDB-lite"/>
    </source>
</evidence>
<proteinExistence type="predicted"/>
<organism evidence="3">
    <name type="scientific">Micromonas pusilla (strain CCMP1545)</name>
    <name type="common">Picoplanktonic green alga</name>
    <dbReference type="NCBI Taxonomy" id="564608"/>
    <lineage>
        <taxon>Eukaryota</taxon>
        <taxon>Viridiplantae</taxon>
        <taxon>Chlorophyta</taxon>
        <taxon>Mamiellophyceae</taxon>
        <taxon>Mamiellales</taxon>
        <taxon>Mamiellaceae</taxon>
        <taxon>Micromonas</taxon>
    </lineage>
</organism>
<feature type="region of interest" description="Disordered" evidence="1">
    <location>
        <begin position="376"/>
        <end position="410"/>
    </location>
</feature>
<dbReference type="Proteomes" id="UP000001876">
    <property type="component" value="Unassembled WGS sequence"/>
</dbReference>
<accession>C1MWV8</accession>
<evidence type="ECO:0000313" key="3">
    <source>
        <dbReference type="Proteomes" id="UP000001876"/>
    </source>
</evidence>
<dbReference type="GeneID" id="9685147"/>
<dbReference type="KEGG" id="mpp:MICPUCDRAFT_59270"/>
<feature type="region of interest" description="Disordered" evidence="1">
    <location>
        <begin position="1"/>
        <end position="29"/>
    </location>
</feature>
<keyword evidence="3" id="KW-1185">Reference proteome</keyword>
<dbReference type="AlphaFoldDB" id="C1MWV8"/>
<feature type="compositionally biased region" description="Basic residues" evidence="1">
    <location>
        <begin position="9"/>
        <end position="21"/>
    </location>
</feature>
<reference evidence="2 3" key="1">
    <citation type="journal article" date="2009" name="Science">
        <title>Green evolution and dynamic adaptations revealed by genomes of the marine picoeukaryotes Micromonas.</title>
        <authorList>
            <person name="Worden A.Z."/>
            <person name="Lee J.H."/>
            <person name="Mock T."/>
            <person name="Rouze P."/>
            <person name="Simmons M.P."/>
            <person name="Aerts A.L."/>
            <person name="Allen A.E."/>
            <person name="Cuvelier M.L."/>
            <person name="Derelle E."/>
            <person name="Everett M.V."/>
            <person name="Foulon E."/>
            <person name="Grimwood J."/>
            <person name="Gundlach H."/>
            <person name="Henrissat B."/>
            <person name="Napoli C."/>
            <person name="McDonald S.M."/>
            <person name="Parker M.S."/>
            <person name="Rombauts S."/>
            <person name="Salamov A."/>
            <person name="Von Dassow P."/>
            <person name="Badger J.H."/>
            <person name="Coutinho P.M."/>
            <person name="Demir E."/>
            <person name="Dubchak I."/>
            <person name="Gentemann C."/>
            <person name="Eikrem W."/>
            <person name="Gready J.E."/>
            <person name="John U."/>
            <person name="Lanier W."/>
            <person name="Lindquist E.A."/>
            <person name="Lucas S."/>
            <person name="Mayer K.F."/>
            <person name="Moreau H."/>
            <person name="Not F."/>
            <person name="Otillar R."/>
            <person name="Panaud O."/>
            <person name="Pangilinan J."/>
            <person name="Paulsen I."/>
            <person name="Piegu B."/>
            <person name="Poliakov A."/>
            <person name="Robbens S."/>
            <person name="Schmutz J."/>
            <person name="Toulza E."/>
            <person name="Wyss T."/>
            <person name="Zelensky A."/>
            <person name="Zhou K."/>
            <person name="Armbrust E.V."/>
            <person name="Bhattacharya D."/>
            <person name="Goodenough U.W."/>
            <person name="Van de Peer Y."/>
            <person name="Grigoriev I.V."/>
        </authorList>
    </citation>
    <scope>NUCLEOTIDE SEQUENCE [LARGE SCALE GENOMIC DNA]</scope>
    <source>
        <strain evidence="2 3">CCMP1545</strain>
    </source>
</reference>
<sequence length="570" mass="60401">MAPATPRSLKGRIKAKMKRTKTTSPTSPSVSAIAAATLAAARPAPHLVTTPRSPGSTKTRSRPQGCAYACFFFAKTTRTVDGALANEIGVYLVSGRGGDATPTLAAVGTDRGGNGRYFAYHAADPNPFAGKRLKPAEGDATKNDVERWIRDACPGILLSAKSPPRVGVALDDAAIAAATARKRARGGGYGGGDGASHASKKRRSSVSSPSDGAPTFVDAAVPIALRVARVDDRASIRAAATATDAEEVRAFASYAESSDRLPDGRGVKTFRLIADDDDDALDDASAGLLAVRGVERGPKDGHYGYAASRELLGVAVDDAGRPFQTQPRLRNAAAVRAWLDAIVAKSARAPRRLRDAVGAAARAAAISRRGGVILGGGGGFESDFESDGDEDEDEDDEDEDEDNDEDDDETDALQRYLGPATYAWCVGTAYPGMVARLTTMRDRIDAGVAARRATTTTMKSDAPPPPRPLCDRDAMGILSELDARWNVHLNVQTLDDTEIARAVASLAEEENAYADEVRDTAMRFVVKWTEKTERAVRALERRARERETRAPKTNGGAAVVSAMMAMTRRA</sequence>
<dbReference type="EMBL" id="GG663741">
    <property type="protein sequence ID" value="EEH55649.1"/>
    <property type="molecule type" value="Genomic_DNA"/>
</dbReference>
<feature type="region of interest" description="Disordered" evidence="1">
    <location>
        <begin position="184"/>
        <end position="213"/>
    </location>
</feature>
<evidence type="ECO:0000313" key="2">
    <source>
        <dbReference type="EMBL" id="EEH55649.1"/>
    </source>
</evidence>
<dbReference type="RefSeq" id="XP_003059697.1">
    <property type="nucleotide sequence ID" value="XM_003059651.1"/>
</dbReference>
<feature type="compositionally biased region" description="Acidic residues" evidence="1">
    <location>
        <begin position="382"/>
        <end position="410"/>
    </location>
</feature>
<name>C1MWV8_MICPC</name>
<gene>
    <name evidence="2" type="ORF">MICPUCDRAFT_59270</name>
</gene>
<dbReference type="OrthoDB" id="10687165at2759"/>
<protein>
    <submittedName>
        <fullName evidence="2">Predicted protein</fullName>
    </submittedName>
</protein>